<dbReference type="InterPro" id="IPR036259">
    <property type="entry name" value="MFS_trans_sf"/>
</dbReference>
<comment type="subcellular location">
    <subcellularLocation>
        <location evidence="1 8">Membrane</location>
        <topology evidence="1 8">Multi-pass membrane protein</topology>
    </subcellularLocation>
</comment>
<keyword evidence="6 8" id="KW-1133">Transmembrane helix</keyword>
<dbReference type="SUPFAM" id="SSF103473">
    <property type="entry name" value="MFS general substrate transporter"/>
    <property type="match status" value="1"/>
</dbReference>
<feature type="transmembrane region" description="Helical" evidence="8">
    <location>
        <begin position="12"/>
        <end position="32"/>
    </location>
</feature>
<evidence type="ECO:0000256" key="7">
    <source>
        <dbReference type="ARBA" id="ARBA00023136"/>
    </source>
</evidence>
<reference evidence="9" key="1">
    <citation type="journal article" date="2020" name="mSystems">
        <title>Genome- and Community-Level Interaction Insights into Carbon Utilization and Element Cycling Functions of Hydrothermarchaeota in Hydrothermal Sediment.</title>
        <authorList>
            <person name="Zhou Z."/>
            <person name="Liu Y."/>
            <person name="Xu W."/>
            <person name="Pan J."/>
            <person name="Luo Z.H."/>
            <person name="Li M."/>
        </authorList>
    </citation>
    <scope>NUCLEOTIDE SEQUENCE [LARGE SCALE GENOMIC DNA]</scope>
    <source>
        <strain evidence="9">HyVt-458</strain>
    </source>
</reference>
<feature type="transmembrane region" description="Helical" evidence="8">
    <location>
        <begin position="173"/>
        <end position="194"/>
    </location>
</feature>
<comment type="caution">
    <text evidence="9">The sequence shown here is derived from an EMBL/GenBank/DDBJ whole genome shotgun (WGS) entry which is preliminary data.</text>
</comment>
<evidence type="ECO:0000256" key="8">
    <source>
        <dbReference type="RuleBase" id="RU363121"/>
    </source>
</evidence>
<accession>A0A831RUM1</accession>
<organism evidence="9">
    <name type="scientific">Thiolapillus brandeum</name>
    <dbReference type="NCBI Taxonomy" id="1076588"/>
    <lineage>
        <taxon>Bacteria</taxon>
        <taxon>Pseudomonadati</taxon>
        <taxon>Pseudomonadota</taxon>
        <taxon>Gammaproteobacteria</taxon>
        <taxon>Chromatiales</taxon>
        <taxon>Sedimenticolaceae</taxon>
        <taxon>Thiolapillus</taxon>
    </lineage>
</organism>
<sequence length="216" mass="23762">IEGARLVFASPYLLSIVAIVFCYEIVSTILDFQFTSTIAYYLDGEAIGQQISLVFSITNGASLVIQLFFTSYIMTRFGLVTALMVLPAAIALGSSAFLVMPLLWVGSMLNTLDNAPAYSINQSAKESLYVPTSRDEKYKAKAFIDMFVQRFAKAVAVVMSLAITTWFADFSTIRYLSIVVLLLLGIWIIAAVYAGRQFRSRSQEAMAISAESTGEF</sequence>
<comment type="caution">
    <text evidence="8">Lacks conserved residue(s) required for the propagation of feature annotation.</text>
</comment>
<evidence type="ECO:0000256" key="2">
    <source>
        <dbReference type="ARBA" id="ARBA00022448"/>
    </source>
</evidence>
<dbReference type="Proteomes" id="UP000886339">
    <property type="component" value="Unassembled WGS sequence"/>
</dbReference>
<keyword evidence="2 8" id="KW-0813">Transport</keyword>
<keyword evidence="7 8" id="KW-0472">Membrane</keyword>
<protein>
    <recommendedName>
        <fullName evidence="8">ADP,ATP carrier protein</fullName>
    </recommendedName>
</protein>
<dbReference type="PANTHER" id="PTHR43596">
    <property type="entry name" value="ADP,ATP CARRIER PROTEIN"/>
    <property type="match status" value="1"/>
</dbReference>
<evidence type="ECO:0000256" key="3">
    <source>
        <dbReference type="ARBA" id="ARBA00022692"/>
    </source>
</evidence>
<dbReference type="AlphaFoldDB" id="A0A831RUM1"/>
<feature type="transmembrane region" description="Helical" evidence="8">
    <location>
        <begin position="147"/>
        <end position="167"/>
    </location>
</feature>
<dbReference type="GO" id="GO:0016020">
    <property type="term" value="C:membrane"/>
    <property type="evidence" value="ECO:0007669"/>
    <property type="project" value="UniProtKB-SubCell"/>
</dbReference>
<feature type="transmembrane region" description="Helical" evidence="8">
    <location>
        <begin position="80"/>
        <end position="105"/>
    </location>
</feature>
<feature type="non-terminal residue" evidence="9">
    <location>
        <position position="1"/>
    </location>
</feature>
<comment type="similarity">
    <text evidence="8">Belongs to the ADP/ATP translocase tlc family.</text>
</comment>
<keyword evidence="5 8" id="KW-0067">ATP-binding</keyword>
<dbReference type="PANTHER" id="PTHR43596:SF1">
    <property type="entry name" value="ADP,ATP CARRIER PROTEIN"/>
    <property type="match status" value="1"/>
</dbReference>
<keyword evidence="4 8" id="KW-0547">Nucleotide-binding</keyword>
<evidence type="ECO:0000313" key="9">
    <source>
        <dbReference type="EMBL" id="HEC06352.1"/>
    </source>
</evidence>
<name>A0A831RUM1_9GAMM</name>
<dbReference type="InterPro" id="IPR004667">
    <property type="entry name" value="ADP_ATP_car_bac_type"/>
</dbReference>
<feature type="transmembrane region" description="Helical" evidence="8">
    <location>
        <begin position="53"/>
        <end position="74"/>
    </location>
</feature>
<evidence type="ECO:0000256" key="1">
    <source>
        <dbReference type="ARBA" id="ARBA00004141"/>
    </source>
</evidence>
<dbReference type="Pfam" id="PF03219">
    <property type="entry name" value="TLC"/>
    <property type="match status" value="2"/>
</dbReference>
<keyword evidence="3 8" id="KW-0812">Transmembrane</keyword>
<evidence type="ECO:0000256" key="5">
    <source>
        <dbReference type="ARBA" id="ARBA00022840"/>
    </source>
</evidence>
<evidence type="ECO:0000256" key="4">
    <source>
        <dbReference type="ARBA" id="ARBA00022741"/>
    </source>
</evidence>
<dbReference type="GO" id="GO:0005524">
    <property type="term" value="F:ATP binding"/>
    <property type="evidence" value="ECO:0007669"/>
    <property type="project" value="UniProtKB-KW"/>
</dbReference>
<proteinExistence type="inferred from homology"/>
<dbReference type="EMBL" id="DRLF01000209">
    <property type="protein sequence ID" value="HEC06352.1"/>
    <property type="molecule type" value="Genomic_DNA"/>
</dbReference>
<evidence type="ECO:0000256" key="6">
    <source>
        <dbReference type="ARBA" id="ARBA00022989"/>
    </source>
</evidence>
<dbReference type="GO" id="GO:0005471">
    <property type="term" value="F:ATP:ADP antiporter activity"/>
    <property type="evidence" value="ECO:0007669"/>
    <property type="project" value="InterPro"/>
</dbReference>
<gene>
    <name evidence="9" type="ORF">ENJ12_05855</name>
</gene>